<dbReference type="EMBL" id="JALPRK010000022">
    <property type="protein sequence ID" value="MCK8489313.1"/>
    <property type="molecule type" value="Genomic_DNA"/>
</dbReference>
<dbReference type="GO" id="GO:0016757">
    <property type="term" value="F:glycosyltransferase activity"/>
    <property type="evidence" value="ECO:0007669"/>
    <property type="project" value="UniProtKB-KW"/>
</dbReference>
<dbReference type="PANTHER" id="PTHR34106">
    <property type="entry name" value="GLYCOSIDASE"/>
    <property type="match status" value="1"/>
</dbReference>
<dbReference type="AlphaFoldDB" id="A0A9X1Y2D7"/>
<dbReference type="RefSeq" id="WP_248553349.1">
    <property type="nucleotide sequence ID" value="NZ_JALPRK010000022.1"/>
</dbReference>
<dbReference type="InterPro" id="IPR007184">
    <property type="entry name" value="Mannoside_phosphorylase"/>
</dbReference>
<evidence type="ECO:0000256" key="2">
    <source>
        <dbReference type="ARBA" id="ARBA00022679"/>
    </source>
</evidence>
<comment type="caution">
    <text evidence="4">The sequence shown here is derived from an EMBL/GenBank/DDBJ whole genome shotgun (WGS) entry which is preliminary data.</text>
</comment>
<organism evidence="4 5">
    <name type="scientific">Paenibacillus mellifer</name>
    <dbReference type="NCBI Taxonomy" id="2937794"/>
    <lineage>
        <taxon>Bacteria</taxon>
        <taxon>Bacillati</taxon>
        <taxon>Bacillota</taxon>
        <taxon>Bacilli</taxon>
        <taxon>Bacillales</taxon>
        <taxon>Paenibacillaceae</taxon>
        <taxon>Paenibacillus</taxon>
    </lineage>
</organism>
<evidence type="ECO:0000256" key="1">
    <source>
        <dbReference type="ARBA" id="ARBA00022676"/>
    </source>
</evidence>
<protein>
    <submittedName>
        <fullName evidence="4">Glycoside hydrolase family 130 protein</fullName>
    </submittedName>
</protein>
<reference evidence="4" key="1">
    <citation type="submission" date="2022-04" db="EMBL/GenBank/DDBJ databases">
        <authorList>
            <person name="Seo M.-J."/>
        </authorList>
    </citation>
    <scope>NUCLEOTIDE SEQUENCE</scope>
    <source>
        <strain evidence="4">MBLB2552</strain>
    </source>
</reference>
<sequence>MVHQVPQILTSSPIIRRYEQNPILDAARVPYDTALVFNAGVTKFNGKYVMIFRNDYGSLEHQTIEPHHTTDLGIAYSDDGLHWQAGPKPVFKLHDGEIIRAYDPRLTVLDGRCYMCFAVDTQHGIRGGVAVTDDLEHFEILSLSTPDLRNMVLFPEKIDGNYVRLERPFTVYGRGGVDRFDTWITQSPDLVYWGRSDLLLAVEQVPFANDKIGPAAPPVKTDKGWLTTFHAVDIDPSRGKNGWEATWKKRYTAGIMLLDLADPRKIVGMSRQPLMAPEAPYETDGGFRNDVIFPGGMVLEPDGEVKIYYGAADIVECLATAHVDDLIKLCLDK</sequence>
<dbReference type="InterPro" id="IPR023296">
    <property type="entry name" value="Glyco_hydro_beta-prop_sf"/>
</dbReference>
<dbReference type="PANTHER" id="PTHR34106:SF5">
    <property type="entry name" value="GLYCOSIDASE"/>
    <property type="match status" value="1"/>
</dbReference>
<dbReference type="Gene3D" id="2.115.10.20">
    <property type="entry name" value="Glycosyl hydrolase domain, family 43"/>
    <property type="match status" value="1"/>
</dbReference>
<keyword evidence="4" id="KW-0378">Hydrolase</keyword>
<keyword evidence="2" id="KW-0808">Transferase</keyword>
<dbReference type="SUPFAM" id="SSF75005">
    <property type="entry name" value="Arabinanase/levansucrase/invertase"/>
    <property type="match status" value="1"/>
</dbReference>
<dbReference type="PIRSF" id="PIRSF016202">
    <property type="entry name" value="PH1107"/>
    <property type="match status" value="1"/>
</dbReference>
<evidence type="ECO:0000313" key="4">
    <source>
        <dbReference type="EMBL" id="MCK8489313.1"/>
    </source>
</evidence>
<gene>
    <name evidence="4" type="ORF">M0651_19250</name>
</gene>
<accession>A0A9X1Y2D7</accession>
<keyword evidence="5" id="KW-1185">Reference proteome</keyword>
<name>A0A9X1Y2D7_9BACL</name>
<evidence type="ECO:0000313" key="5">
    <source>
        <dbReference type="Proteomes" id="UP001139534"/>
    </source>
</evidence>
<comment type="similarity">
    <text evidence="3">Belongs to the glycosyl hydrolase 130 family.</text>
</comment>
<dbReference type="GO" id="GO:0016787">
    <property type="term" value="F:hydrolase activity"/>
    <property type="evidence" value="ECO:0007669"/>
    <property type="project" value="UniProtKB-KW"/>
</dbReference>
<dbReference type="CDD" id="cd08993">
    <property type="entry name" value="GH130"/>
    <property type="match status" value="1"/>
</dbReference>
<dbReference type="Pfam" id="PF04041">
    <property type="entry name" value="Glyco_hydro_130"/>
    <property type="match status" value="1"/>
</dbReference>
<proteinExistence type="inferred from homology"/>
<keyword evidence="1" id="KW-0328">Glycosyltransferase</keyword>
<dbReference type="Proteomes" id="UP001139534">
    <property type="component" value="Unassembled WGS sequence"/>
</dbReference>
<evidence type="ECO:0000256" key="3">
    <source>
        <dbReference type="ARBA" id="ARBA00024356"/>
    </source>
</evidence>